<gene>
    <name evidence="6" type="ORF">S01H1_50387</name>
</gene>
<dbReference type="GO" id="GO:0016020">
    <property type="term" value="C:membrane"/>
    <property type="evidence" value="ECO:0007669"/>
    <property type="project" value="UniProtKB-SubCell"/>
</dbReference>
<sequence length="162" mass="17444">MIDFVVVLIVLAFVMVGYLRGILHEALSVLALTVAYLASAALAGPLAAVALRLRDMSPGMAYTMGRILGGVLIFGSLLVAVRLADKRIGRTKRGVVVPWNRHFGALAGLLFGLGVSFCILCLADALYKAYPDAEARWAKAARGSRFRTWVESINPADRLLIT</sequence>
<dbReference type="AlphaFoldDB" id="X0WU61"/>
<comment type="subcellular location">
    <subcellularLocation>
        <location evidence="1">Membrane</location>
        <topology evidence="1">Multi-pass membrane protein</topology>
    </subcellularLocation>
</comment>
<dbReference type="GO" id="GO:0009403">
    <property type="term" value="P:toxin biosynthetic process"/>
    <property type="evidence" value="ECO:0007669"/>
    <property type="project" value="InterPro"/>
</dbReference>
<feature type="transmembrane region" description="Helical" evidence="5">
    <location>
        <begin position="63"/>
        <end position="83"/>
    </location>
</feature>
<evidence type="ECO:0000256" key="4">
    <source>
        <dbReference type="ARBA" id="ARBA00023136"/>
    </source>
</evidence>
<keyword evidence="2 5" id="KW-0812">Transmembrane</keyword>
<comment type="caution">
    <text evidence="6">The sequence shown here is derived from an EMBL/GenBank/DDBJ whole genome shotgun (WGS) entry which is preliminary data.</text>
</comment>
<keyword evidence="3 5" id="KW-1133">Transmembrane helix</keyword>
<evidence type="ECO:0000313" key="6">
    <source>
        <dbReference type="EMBL" id="GAG28003.1"/>
    </source>
</evidence>
<accession>X0WU61</accession>
<organism evidence="6">
    <name type="scientific">marine sediment metagenome</name>
    <dbReference type="NCBI Taxonomy" id="412755"/>
    <lineage>
        <taxon>unclassified sequences</taxon>
        <taxon>metagenomes</taxon>
        <taxon>ecological metagenomes</taxon>
    </lineage>
</organism>
<dbReference type="InterPro" id="IPR003825">
    <property type="entry name" value="Colicin-V_CvpA"/>
</dbReference>
<feature type="transmembrane region" description="Helical" evidence="5">
    <location>
        <begin position="5"/>
        <end position="23"/>
    </location>
</feature>
<dbReference type="EMBL" id="BARS01032465">
    <property type="protein sequence ID" value="GAG28003.1"/>
    <property type="molecule type" value="Genomic_DNA"/>
</dbReference>
<keyword evidence="4 5" id="KW-0472">Membrane</keyword>
<proteinExistence type="predicted"/>
<reference evidence="6" key="1">
    <citation type="journal article" date="2014" name="Front. Microbiol.">
        <title>High frequency of phylogenetically diverse reductive dehalogenase-homologous genes in deep subseafloor sedimentary metagenomes.</title>
        <authorList>
            <person name="Kawai M."/>
            <person name="Futagami T."/>
            <person name="Toyoda A."/>
            <person name="Takaki Y."/>
            <person name="Nishi S."/>
            <person name="Hori S."/>
            <person name="Arai W."/>
            <person name="Tsubouchi T."/>
            <person name="Morono Y."/>
            <person name="Uchiyama I."/>
            <person name="Ito T."/>
            <person name="Fujiyama A."/>
            <person name="Inagaki F."/>
            <person name="Takami H."/>
        </authorList>
    </citation>
    <scope>NUCLEOTIDE SEQUENCE</scope>
    <source>
        <strain evidence="6">Expedition CK06-06</strain>
    </source>
</reference>
<protein>
    <recommendedName>
        <fullName evidence="7">Colicin V production protein</fullName>
    </recommendedName>
</protein>
<evidence type="ECO:0000256" key="1">
    <source>
        <dbReference type="ARBA" id="ARBA00004141"/>
    </source>
</evidence>
<feature type="transmembrane region" description="Helical" evidence="5">
    <location>
        <begin position="29"/>
        <end position="51"/>
    </location>
</feature>
<evidence type="ECO:0000256" key="5">
    <source>
        <dbReference type="SAM" id="Phobius"/>
    </source>
</evidence>
<evidence type="ECO:0000256" key="3">
    <source>
        <dbReference type="ARBA" id="ARBA00022989"/>
    </source>
</evidence>
<evidence type="ECO:0000256" key="2">
    <source>
        <dbReference type="ARBA" id="ARBA00022692"/>
    </source>
</evidence>
<feature type="transmembrane region" description="Helical" evidence="5">
    <location>
        <begin position="103"/>
        <end position="127"/>
    </location>
</feature>
<name>X0WU61_9ZZZZ</name>
<feature type="non-terminal residue" evidence="6">
    <location>
        <position position="162"/>
    </location>
</feature>
<evidence type="ECO:0008006" key="7">
    <source>
        <dbReference type="Google" id="ProtNLM"/>
    </source>
</evidence>
<dbReference type="Pfam" id="PF02674">
    <property type="entry name" value="Colicin_V"/>
    <property type="match status" value="1"/>
</dbReference>